<reference evidence="2 3" key="1">
    <citation type="submission" date="2019-03" db="EMBL/GenBank/DDBJ databases">
        <title>Single cell metagenomics reveals metabolic interactions within the superorganism composed of flagellate Streblomastix strix and complex community of Bacteroidetes bacteria on its surface.</title>
        <authorList>
            <person name="Treitli S.C."/>
            <person name="Kolisko M."/>
            <person name="Husnik F."/>
            <person name="Keeling P."/>
            <person name="Hampl V."/>
        </authorList>
    </citation>
    <scope>NUCLEOTIDE SEQUENCE [LARGE SCALE GENOMIC DNA]</scope>
    <source>
        <strain evidence="2">ST1C</strain>
    </source>
</reference>
<accession>A0A5J4TJ62</accession>
<feature type="compositionally biased region" description="Acidic residues" evidence="1">
    <location>
        <begin position="90"/>
        <end position="118"/>
    </location>
</feature>
<evidence type="ECO:0000256" key="1">
    <source>
        <dbReference type="SAM" id="MobiDB-lite"/>
    </source>
</evidence>
<name>A0A5J4TJ62_9EUKA</name>
<dbReference type="Proteomes" id="UP000324800">
    <property type="component" value="Unassembled WGS sequence"/>
</dbReference>
<comment type="caution">
    <text evidence="2">The sequence shown here is derived from an EMBL/GenBank/DDBJ whole genome shotgun (WGS) entry which is preliminary data.</text>
</comment>
<dbReference type="EMBL" id="SNRW01030851">
    <property type="protein sequence ID" value="KAA6357783.1"/>
    <property type="molecule type" value="Genomic_DNA"/>
</dbReference>
<proteinExistence type="predicted"/>
<gene>
    <name evidence="2" type="ORF">EZS28_046690</name>
</gene>
<sequence length="118" mass="14141">MSHVVVPRQAYYSSSSMSTVVKIHLISCTISVLESNIKDNNRAPLHGQTRHFCLKQPKQWIKNWVGTEQKKQELINEIKQDWLNRKEKEDREEEQEIEQEDEEEEEEEQEDDSQKEER</sequence>
<evidence type="ECO:0000313" key="2">
    <source>
        <dbReference type="EMBL" id="KAA6357783.1"/>
    </source>
</evidence>
<evidence type="ECO:0000313" key="3">
    <source>
        <dbReference type="Proteomes" id="UP000324800"/>
    </source>
</evidence>
<dbReference type="AlphaFoldDB" id="A0A5J4TJ62"/>
<feature type="region of interest" description="Disordered" evidence="1">
    <location>
        <begin position="81"/>
        <end position="118"/>
    </location>
</feature>
<organism evidence="2 3">
    <name type="scientific">Streblomastix strix</name>
    <dbReference type="NCBI Taxonomy" id="222440"/>
    <lineage>
        <taxon>Eukaryota</taxon>
        <taxon>Metamonada</taxon>
        <taxon>Preaxostyla</taxon>
        <taxon>Oxymonadida</taxon>
        <taxon>Streblomastigidae</taxon>
        <taxon>Streblomastix</taxon>
    </lineage>
</organism>
<protein>
    <submittedName>
        <fullName evidence="2">Uncharacterized protein</fullName>
    </submittedName>
</protein>